<sequence>MQSVFVGRDLNDSTFVCRSLSFMAKMICEITSFKTKRFTLFLLACYCNVIDIGVVTKNCQFLPPSLSEVHPHQDFSSLFQWMKKWYLLQTLTRNKMSVQHFPFTSAPNLL</sequence>
<proteinExistence type="predicted"/>
<name>A0AAV9K8U1_9SOLN</name>
<evidence type="ECO:0000313" key="1">
    <source>
        <dbReference type="EMBL" id="KAK4709756.1"/>
    </source>
</evidence>
<dbReference type="Proteomes" id="UP001311915">
    <property type="component" value="Unassembled WGS sequence"/>
</dbReference>
<comment type="caution">
    <text evidence="1">The sequence shown here is derived from an EMBL/GenBank/DDBJ whole genome shotgun (WGS) entry which is preliminary data.</text>
</comment>
<organism evidence="1 2">
    <name type="scientific">Solanum pinnatisectum</name>
    <name type="common">tansyleaf nightshade</name>
    <dbReference type="NCBI Taxonomy" id="50273"/>
    <lineage>
        <taxon>Eukaryota</taxon>
        <taxon>Viridiplantae</taxon>
        <taxon>Streptophyta</taxon>
        <taxon>Embryophyta</taxon>
        <taxon>Tracheophyta</taxon>
        <taxon>Spermatophyta</taxon>
        <taxon>Magnoliopsida</taxon>
        <taxon>eudicotyledons</taxon>
        <taxon>Gunneridae</taxon>
        <taxon>Pentapetalae</taxon>
        <taxon>asterids</taxon>
        <taxon>lamiids</taxon>
        <taxon>Solanales</taxon>
        <taxon>Solanaceae</taxon>
        <taxon>Solanoideae</taxon>
        <taxon>Solaneae</taxon>
        <taxon>Solanum</taxon>
    </lineage>
</organism>
<dbReference type="AlphaFoldDB" id="A0AAV9K8U1"/>
<evidence type="ECO:0000313" key="2">
    <source>
        <dbReference type="Proteomes" id="UP001311915"/>
    </source>
</evidence>
<protein>
    <submittedName>
        <fullName evidence="1">Uncharacterized protein</fullName>
    </submittedName>
</protein>
<keyword evidence="2" id="KW-1185">Reference proteome</keyword>
<dbReference type="EMBL" id="JAWPEI010000011">
    <property type="protein sequence ID" value="KAK4709756.1"/>
    <property type="molecule type" value="Genomic_DNA"/>
</dbReference>
<reference evidence="1 2" key="1">
    <citation type="submission" date="2023-10" db="EMBL/GenBank/DDBJ databases">
        <title>Genome-Wide Identification Analysis in wild type Solanum Pinnatisectum Reveals Some Genes Defensing Phytophthora Infestans.</title>
        <authorList>
            <person name="Sun C."/>
        </authorList>
    </citation>
    <scope>NUCLEOTIDE SEQUENCE [LARGE SCALE GENOMIC DNA]</scope>
    <source>
        <strain evidence="1">LQN</strain>
        <tissue evidence="1">Leaf</tissue>
    </source>
</reference>
<gene>
    <name evidence="1" type="ORF">R3W88_004269</name>
</gene>
<accession>A0AAV9K8U1</accession>